<sequence length="394" mass="43502">MKSFLTKLTIFLLLFALLVGCSGQKPMDTPTAEEPAVEETQIIETVPAGEEQPAAEETPAAAGPSEEAEGSAEPADESAEAPAVPTPQAAPETITLTKQPYVSPSNAFTVNFPENWNCSETGKYRVDCHNLSNTSQVIVRVTTTGYELVQDDFLAMARAELVSDYADAKAYIQVSEEESEGVLVNEATWRVGDVYWQGVDHFVRSDAAIYQFSFASVRDQLDQYRPAFNEILQRAILNPSAMSGAPLYAFRKEFVPSGRIFNLQVPTSWSKFADSVSIDRTTVEGFTSPDGRAGVQVAVFAKGSNISQETKGVKTLEIMRKLYGWDLRATTDKALQDGRERLEWYGTMKDVQGITYFDSSGTSLYIFSVIWEPATADLYIPILQEVIDSFTYEE</sequence>
<dbReference type="Proteomes" id="UP000256388">
    <property type="component" value="Unassembled WGS sequence"/>
</dbReference>
<evidence type="ECO:0000256" key="1">
    <source>
        <dbReference type="SAM" id="MobiDB-lite"/>
    </source>
</evidence>
<comment type="caution">
    <text evidence="3">The sequence shown here is derived from an EMBL/GenBank/DDBJ whole genome shotgun (WGS) entry which is preliminary data.</text>
</comment>
<feature type="compositionally biased region" description="Acidic residues" evidence="1">
    <location>
        <begin position="66"/>
        <end position="79"/>
    </location>
</feature>
<proteinExistence type="predicted"/>
<feature type="compositionally biased region" description="Low complexity" evidence="1">
    <location>
        <begin position="47"/>
        <end position="65"/>
    </location>
</feature>
<name>A0A347ZP86_9CHLR</name>
<dbReference type="PROSITE" id="PS51257">
    <property type="entry name" value="PROKAR_LIPOPROTEIN"/>
    <property type="match status" value="1"/>
</dbReference>
<evidence type="ECO:0000313" key="4">
    <source>
        <dbReference type="Proteomes" id="UP000256388"/>
    </source>
</evidence>
<reference evidence="3 4" key="1">
    <citation type="submission" date="2018-08" db="EMBL/GenBank/DDBJ databases">
        <title>Genomic Encyclopedia of Type Strains, Phase IV (KMG-IV): sequencing the most valuable type-strain genomes for metagenomic binning, comparative biology and taxonomic classification.</title>
        <authorList>
            <person name="Goeker M."/>
        </authorList>
    </citation>
    <scope>NUCLEOTIDE SEQUENCE [LARGE SCALE GENOMIC DNA]</scope>
    <source>
        <strain evidence="3 4">DSM 23923</strain>
    </source>
</reference>
<keyword evidence="2" id="KW-0732">Signal</keyword>
<feature type="chain" id="PRO_5030063557" evidence="2">
    <location>
        <begin position="28"/>
        <end position="394"/>
    </location>
</feature>
<feature type="region of interest" description="Disordered" evidence="1">
    <location>
        <begin position="47"/>
        <end position="87"/>
    </location>
</feature>
<organism evidence="3 4">
    <name type="scientific">Pelolinea submarina</name>
    <dbReference type="NCBI Taxonomy" id="913107"/>
    <lineage>
        <taxon>Bacteria</taxon>
        <taxon>Bacillati</taxon>
        <taxon>Chloroflexota</taxon>
        <taxon>Anaerolineae</taxon>
        <taxon>Anaerolineales</taxon>
        <taxon>Anaerolineaceae</taxon>
        <taxon>Pelolinea</taxon>
    </lineage>
</organism>
<protein>
    <submittedName>
        <fullName evidence="3">Uncharacterized protein</fullName>
    </submittedName>
</protein>
<feature type="signal peptide" evidence="2">
    <location>
        <begin position="1"/>
        <end position="27"/>
    </location>
</feature>
<dbReference type="EMBL" id="QUMS01000002">
    <property type="protein sequence ID" value="REG08718.1"/>
    <property type="molecule type" value="Genomic_DNA"/>
</dbReference>
<gene>
    <name evidence="3" type="ORF">DFR64_2093</name>
</gene>
<dbReference type="RefSeq" id="WP_116225364.1">
    <property type="nucleotide sequence ID" value="NZ_AP018437.1"/>
</dbReference>
<keyword evidence="4" id="KW-1185">Reference proteome</keyword>
<accession>A0A347ZP86</accession>
<evidence type="ECO:0000256" key="2">
    <source>
        <dbReference type="SAM" id="SignalP"/>
    </source>
</evidence>
<evidence type="ECO:0000313" key="3">
    <source>
        <dbReference type="EMBL" id="REG08718.1"/>
    </source>
</evidence>
<dbReference type="AlphaFoldDB" id="A0A347ZP86"/>